<sequence>MACKTGRRIAVRTVRLLDMGCHKVIAPSTKGVPVHFDHGLPPPSTMGLHDIKLWVALLSPPAVLAQYLVRQIYFVHPPIIMCHHLLTCVEYGCNHQRPTRRHYDLRRKSLVRANYLRNATNHDITGSTPTKLPQDERGYNWQVHSVGYNRLIDETAQESTVVVTRVAAYDASSFIFAKAP</sequence>
<organism evidence="1 2">
    <name type="scientific">Wolfiporia cocos (strain MD-104)</name>
    <name type="common">Brown rot fungus</name>
    <dbReference type="NCBI Taxonomy" id="742152"/>
    <lineage>
        <taxon>Eukaryota</taxon>
        <taxon>Fungi</taxon>
        <taxon>Dikarya</taxon>
        <taxon>Basidiomycota</taxon>
        <taxon>Agaricomycotina</taxon>
        <taxon>Agaricomycetes</taxon>
        <taxon>Polyporales</taxon>
        <taxon>Phaeolaceae</taxon>
        <taxon>Wolfiporia</taxon>
    </lineage>
</organism>
<accession>A0A2H3K4R7</accession>
<evidence type="ECO:0000313" key="1">
    <source>
        <dbReference type="EMBL" id="PCH44054.1"/>
    </source>
</evidence>
<proteinExistence type="predicted"/>
<dbReference type="EMBL" id="KB468157">
    <property type="protein sequence ID" value="PCH44054.1"/>
    <property type="molecule type" value="Genomic_DNA"/>
</dbReference>
<evidence type="ECO:0000313" key="2">
    <source>
        <dbReference type="Proteomes" id="UP000218811"/>
    </source>
</evidence>
<dbReference type="AlphaFoldDB" id="A0A2H3K4R7"/>
<protein>
    <submittedName>
        <fullName evidence="1">Uncharacterized protein</fullName>
    </submittedName>
</protein>
<keyword evidence="2" id="KW-1185">Reference proteome</keyword>
<gene>
    <name evidence="1" type="ORF">WOLCODRAFT_144796</name>
</gene>
<dbReference type="Proteomes" id="UP000218811">
    <property type="component" value="Unassembled WGS sequence"/>
</dbReference>
<reference evidence="1 2" key="1">
    <citation type="journal article" date="2012" name="Science">
        <title>The Paleozoic origin of enzymatic lignin decomposition reconstructed from 31 fungal genomes.</title>
        <authorList>
            <person name="Floudas D."/>
            <person name="Binder M."/>
            <person name="Riley R."/>
            <person name="Barry K."/>
            <person name="Blanchette R.A."/>
            <person name="Henrissat B."/>
            <person name="Martinez A.T."/>
            <person name="Otillar R."/>
            <person name="Spatafora J.W."/>
            <person name="Yadav J.S."/>
            <person name="Aerts A."/>
            <person name="Benoit I."/>
            <person name="Boyd A."/>
            <person name="Carlson A."/>
            <person name="Copeland A."/>
            <person name="Coutinho P.M."/>
            <person name="de Vries R.P."/>
            <person name="Ferreira P."/>
            <person name="Findley K."/>
            <person name="Foster B."/>
            <person name="Gaskell J."/>
            <person name="Glotzer D."/>
            <person name="Gorecki P."/>
            <person name="Heitman J."/>
            <person name="Hesse C."/>
            <person name="Hori C."/>
            <person name="Igarashi K."/>
            <person name="Jurgens J.A."/>
            <person name="Kallen N."/>
            <person name="Kersten P."/>
            <person name="Kohler A."/>
            <person name="Kuees U."/>
            <person name="Kumar T.K.A."/>
            <person name="Kuo A."/>
            <person name="LaButti K."/>
            <person name="Larrondo L.F."/>
            <person name="Lindquist E."/>
            <person name="Ling A."/>
            <person name="Lombard V."/>
            <person name="Lucas S."/>
            <person name="Lundell T."/>
            <person name="Martin R."/>
            <person name="McLaughlin D.J."/>
            <person name="Morgenstern I."/>
            <person name="Morin E."/>
            <person name="Murat C."/>
            <person name="Nagy L.G."/>
            <person name="Nolan M."/>
            <person name="Ohm R.A."/>
            <person name="Patyshakuliyeva A."/>
            <person name="Rokas A."/>
            <person name="Ruiz-Duenas F.J."/>
            <person name="Sabat G."/>
            <person name="Salamov A."/>
            <person name="Samejima M."/>
            <person name="Schmutz J."/>
            <person name="Slot J.C."/>
            <person name="St John F."/>
            <person name="Stenlid J."/>
            <person name="Sun H."/>
            <person name="Sun S."/>
            <person name="Syed K."/>
            <person name="Tsang A."/>
            <person name="Wiebenga A."/>
            <person name="Young D."/>
            <person name="Pisabarro A."/>
            <person name="Eastwood D.C."/>
            <person name="Martin F."/>
            <person name="Cullen D."/>
            <person name="Grigoriev I.V."/>
            <person name="Hibbett D.S."/>
        </authorList>
    </citation>
    <scope>NUCLEOTIDE SEQUENCE [LARGE SCALE GENOMIC DNA]</scope>
    <source>
        <strain evidence="1 2">MD-104</strain>
    </source>
</reference>
<name>A0A2H3K4R7_WOLCO</name>